<proteinExistence type="predicted"/>
<dbReference type="Proteomes" id="UP000501982">
    <property type="component" value="Chromosome"/>
</dbReference>
<dbReference type="InterPro" id="IPR026408">
    <property type="entry name" value="GG_sam_targ_CFB"/>
</dbReference>
<dbReference type="NCBIfam" id="TIGR04149">
    <property type="entry name" value="GG_sam_targ_CFB"/>
    <property type="match status" value="1"/>
</dbReference>
<dbReference type="EMBL" id="CP051672">
    <property type="protein sequence ID" value="QJE29909.1"/>
    <property type="molecule type" value="Genomic_DNA"/>
</dbReference>
<reference evidence="1 2" key="1">
    <citation type="submission" date="2020-04" db="EMBL/GenBank/DDBJ databases">
        <title>Complete Genomes and Methylome analysis of CBBP consortium that reverse antibiotic-induced susceptibility to vancomycin-resistant Enterococcus faecium infection.</title>
        <authorList>
            <person name="Fomenkov A."/>
            <person name="Zhang Z."/>
            <person name="Pamer E."/>
            <person name="Roberts R.J."/>
        </authorList>
    </citation>
    <scope>NUCLEOTIDE SEQUENCE [LARGE SCALE GENOMIC DNA]</scope>
    <source>
        <strain evidence="2">CBBP</strain>
    </source>
</reference>
<evidence type="ECO:0000313" key="1">
    <source>
        <dbReference type="EMBL" id="QJE29909.1"/>
    </source>
</evidence>
<dbReference type="RefSeq" id="WP_170106103.1">
    <property type="nucleotide sequence ID" value="NZ_CP051672.1"/>
</dbReference>
<sequence length="68" mass="7487">MRKISELKLNSLSKRDLTKKELERLQGGNYCAYSSINNYANTSSGLCSSSSGASASFMKYTTGWGQYC</sequence>
<evidence type="ECO:0000313" key="2">
    <source>
        <dbReference type="Proteomes" id="UP000501982"/>
    </source>
</evidence>
<gene>
    <name evidence="1" type="ORF">HHO38_17100</name>
</gene>
<accession>A0A7L5EKL8</accession>
<dbReference type="AlphaFoldDB" id="A0A7L5EKL8"/>
<protein>
    <submittedName>
        <fullName evidence="1">RSAM-modified peptide</fullName>
    </submittedName>
</protein>
<organism evidence="1 2">
    <name type="scientific">Parabacteroides distasonis</name>
    <dbReference type="NCBI Taxonomy" id="823"/>
    <lineage>
        <taxon>Bacteria</taxon>
        <taxon>Pseudomonadati</taxon>
        <taxon>Bacteroidota</taxon>
        <taxon>Bacteroidia</taxon>
        <taxon>Bacteroidales</taxon>
        <taxon>Tannerellaceae</taxon>
        <taxon>Parabacteroides</taxon>
    </lineage>
</organism>
<name>A0A7L5EKL8_PARDI</name>